<sequence length="234" mass="25634">MTLRRVPAGPSRLLRLLGLTWLIGLLRRLFRRRETQERDDAASALPEQGYFLPCSLPGRELTANGGLREGSDLVPQPPRNYGDWRHLLEESDRCSTDLAQALRYGEIPTGAVPQVFELIRCFCERSINHEGRRLSQGLEEITGNDTDGIIMLCTRYSHACARLLFFAAVQGMPQHEGGQLATQIREHVVGVLHGVAAGIGNGGGNGEGTAGGASPEADDTAYAITRLERSWMRA</sequence>
<dbReference type="AlphaFoldDB" id="A0A229VWW5"/>
<organism evidence="1 2">
    <name type="scientific">Bifidobacterium vansinderenii</name>
    <dbReference type="NCBI Taxonomy" id="1984871"/>
    <lineage>
        <taxon>Bacteria</taxon>
        <taxon>Bacillati</taxon>
        <taxon>Actinomycetota</taxon>
        <taxon>Actinomycetes</taxon>
        <taxon>Bifidobacteriales</taxon>
        <taxon>Bifidobacteriaceae</taxon>
        <taxon>Bifidobacterium</taxon>
    </lineage>
</organism>
<protein>
    <submittedName>
        <fullName evidence="1">Uncharacterized protein</fullName>
    </submittedName>
</protein>
<gene>
    <name evidence="1" type="ORF">Tam10B_1732</name>
</gene>
<dbReference type="EMBL" id="NEWD01000024">
    <property type="protein sequence ID" value="OXN00036.1"/>
    <property type="molecule type" value="Genomic_DNA"/>
</dbReference>
<evidence type="ECO:0000313" key="2">
    <source>
        <dbReference type="Proteomes" id="UP000215433"/>
    </source>
</evidence>
<keyword evidence="2" id="KW-1185">Reference proteome</keyword>
<proteinExistence type="predicted"/>
<dbReference type="OrthoDB" id="7376058at2"/>
<reference evidence="1 2" key="1">
    <citation type="submission" date="2017-05" db="EMBL/GenBank/DDBJ databases">
        <title>Bifidobacterium vansinderenii sp. nov.</title>
        <authorList>
            <person name="Lugli G.A."/>
            <person name="Duranti S."/>
            <person name="Mangifesta M."/>
        </authorList>
    </citation>
    <scope>NUCLEOTIDE SEQUENCE [LARGE SCALE GENOMIC DNA]</scope>
    <source>
        <strain evidence="1 2">Tam10B</strain>
    </source>
</reference>
<accession>A0A229VWW5</accession>
<dbReference type="Proteomes" id="UP000215433">
    <property type="component" value="Unassembled WGS sequence"/>
</dbReference>
<comment type="caution">
    <text evidence="1">The sequence shown here is derived from an EMBL/GenBank/DDBJ whole genome shotgun (WGS) entry which is preliminary data.</text>
</comment>
<evidence type="ECO:0000313" key="1">
    <source>
        <dbReference type="EMBL" id="OXN00036.1"/>
    </source>
</evidence>
<name>A0A229VWW5_9BIFI</name>
<dbReference type="RefSeq" id="WP_093960866.1">
    <property type="nucleotide sequence ID" value="NZ_NEWD01000024.1"/>
</dbReference>